<dbReference type="InParanoid" id="A0A0U5JC67"/>
<dbReference type="PANTHER" id="PTHR34989">
    <property type="entry name" value="PROTEIN HDED"/>
    <property type="match status" value="1"/>
</dbReference>
<feature type="transmembrane region" description="Helical" evidence="1">
    <location>
        <begin position="39"/>
        <end position="57"/>
    </location>
</feature>
<keyword evidence="1" id="KW-1133">Transmembrane helix</keyword>
<evidence type="ECO:0000256" key="1">
    <source>
        <dbReference type="SAM" id="Phobius"/>
    </source>
</evidence>
<dbReference type="RefSeq" id="WP_051981959.1">
    <property type="nucleotide sequence ID" value="NZ_LN879502.1"/>
</dbReference>
<sequence length="178" mass="19840">MSDFIQNNRNLLLIEGILFAILGFIAIAIPGISTLSAELFIGWFILFGGLIQTYRTFKARNESGFWGSLIVSLLYIIFGVLLLIYPVAGVISLTLLMMFFFLFEGIAKIIMGFQLRPLRRWGWFILNGVLSLIMAAIIWAGWPGTAFWVLGLLVGINLLFFGLSLAFLALGIPKIDKT</sequence>
<dbReference type="PANTHER" id="PTHR34989:SF1">
    <property type="entry name" value="PROTEIN HDED"/>
    <property type="match status" value="1"/>
</dbReference>
<dbReference type="AlphaFoldDB" id="A0A0U5JC67"/>
<name>A0A0U5JC67_9BACT</name>
<gene>
    <name evidence="2" type="ORF">PNK_1110</name>
</gene>
<feature type="transmembrane region" description="Helical" evidence="1">
    <location>
        <begin position="148"/>
        <end position="172"/>
    </location>
</feature>
<dbReference type="STRING" id="389348.PNK_1110"/>
<protein>
    <submittedName>
        <fullName evidence="2">Conserved putative membrane protein</fullName>
    </submittedName>
</protein>
<accession>A0A0U5JC67</accession>
<evidence type="ECO:0000313" key="3">
    <source>
        <dbReference type="Proteomes" id="UP000069902"/>
    </source>
</evidence>
<feature type="transmembrane region" description="Helical" evidence="1">
    <location>
        <begin position="123"/>
        <end position="142"/>
    </location>
</feature>
<dbReference type="GO" id="GO:0005886">
    <property type="term" value="C:plasma membrane"/>
    <property type="evidence" value="ECO:0007669"/>
    <property type="project" value="TreeGrafter"/>
</dbReference>
<dbReference type="InterPro" id="IPR005325">
    <property type="entry name" value="DUF308_memb"/>
</dbReference>
<dbReference type="Pfam" id="PF03729">
    <property type="entry name" value="DUF308"/>
    <property type="match status" value="1"/>
</dbReference>
<reference evidence="3" key="1">
    <citation type="submission" date="2015-09" db="EMBL/GenBank/DDBJ databases">
        <authorList>
            <person name="Bertelli C."/>
        </authorList>
    </citation>
    <scope>NUCLEOTIDE SEQUENCE [LARGE SCALE GENOMIC DNA]</scope>
    <source>
        <strain evidence="3">KNic</strain>
    </source>
</reference>
<feature type="transmembrane region" description="Helical" evidence="1">
    <location>
        <begin position="12"/>
        <end position="33"/>
    </location>
</feature>
<dbReference type="KEGG" id="pnl:PNK_1110"/>
<evidence type="ECO:0000313" key="2">
    <source>
        <dbReference type="EMBL" id="CUI16727.1"/>
    </source>
</evidence>
<keyword evidence="1" id="KW-0472">Membrane</keyword>
<feature type="transmembrane region" description="Helical" evidence="1">
    <location>
        <begin position="64"/>
        <end position="85"/>
    </location>
</feature>
<proteinExistence type="predicted"/>
<keyword evidence="1" id="KW-0812">Transmembrane</keyword>
<dbReference type="EMBL" id="LN879502">
    <property type="protein sequence ID" value="CUI16727.1"/>
    <property type="molecule type" value="Genomic_DNA"/>
</dbReference>
<organism evidence="2 3">
    <name type="scientific">Candidatus Protochlamydia naegleriophila</name>
    <dbReference type="NCBI Taxonomy" id="389348"/>
    <lineage>
        <taxon>Bacteria</taxon>
        <taxon>Pseudomonadati</taxon>
        <taxon>Chlamydiota</taxon>
        <taxon>Chlamydiia</taxon>
        <taxon>Parachlamydiales</taxon>
        <taxon>Parachlamydiaceae</taxon>
        <taxon>Candidatus Protochlamydia</taxon>
    </lineage>
</organism>
<keyword evidence="3" id="KW-1185">Reference proteome</keyword>
<dbReference type="FunCoup" id="A0A0U5JC67">
    <property type="interactions" value="23"/>
</dbReference>
<dbReference type="Proteomes" id="UP000069902">
    <property type="component" value="Chromosome cPNK"/>
</dbReference>
<dbReference type="InterPro" id="IPR052712">
    <property type="entry name" value="Acid_resist_chaperone_HdeD"/>
</dbReference>
<dbReference type="PATRIC" id="fig|389348.3.peg.1224"/>
<feature type="transmembrane region" description="Helical" evidence="1">
    <location>
        <begin position="91"/>
        <end position="111"/>
    </location>
</feature>